<dbReference type="SMART" id="SM00326">
    <property type="entry name" value="SH3"/>
    <property type="match status" value="1"/>
</dbReference>
<protein>
    <recommendedName>
        <fullName evidence="4">SH3 domain-containing protein</fullName>
    </recommendedName>
</protein>
<dbReference type="InterPro" id="IPR001452">
    <property type="entry name" value="SH3_domain"/>
</dbReference>
<feature type="domain" description="SH3" evidence="4">
    <location>
        <begin position="370"/>
        <end position="442"/>
    </location>
</feature>
<feature type="compositionally biased region" description="Polar residues" evidence="3">
    <location>
        <begin position="95"/>
        <end position="106"/>
    </location>
</feature>
<dbReference type="PROSITE" id="PS50002">
    <property type="entry name" value="SH3"/>
    <property type="match status" value="1"/>
</dbReference>
<dbReference type="SUPFAM" id="SSF50044">
    <property type="entry name" value="SH3-domain"/>
    <property type="match status" value="1"/>
</dbReference>
<accession>A0AAX4JQU5</accession>
<reference evidence="5 6" key="1">
    <citation type="submission" date="2024-01" db="EMBL/GenBank/DDBJ databases">
        <title>Comparative genomics of Cryptococcus and Kwoniella reveals pathogenesis evolution and contrasting modes of karyotype evolution via chromosome fusion or intercentromeric recombination.</title>
        <authorList>
            <person name="Coelho M.A."/>
            <person name="David-Palma M."/>
            <person name="Shea T."/>
            <person name="Bowers K."/>
            <person name="McGinley-Smith S."/>
            <person name="Mohammad A.W."/>
            <person name="Gnirke A."/>
            <person name="Yurkov A.M."/>
            <person name="Nowrousian M."/>
            <person name="Sun S."/>
            <person name="Cuomo C.A."/>
            <person name="Heitman J."/>
        </authorList>
    </citation>
    <scope>NUCLEOTIDE SEQUENCE [LARGE SCALE GENOMIC DNA]</scope>
    <source>
        <strain evidence="5 6">CBS 6074</strain>
    </source>
</reference>
<keyword evidence="6" id="KW-1185">Reference proteome</keyword>
<feature type="region of interest" description="Disordered" evidence="3">
    <location>
        <begin position="1"/>
        <end position="206"/>
    </location>
</feature>
<proteinExistence type="predicted"/>
<feature type="compositionally biased region" description="Low complexity" evidence="3">
    <location>
        <begin position="113"/>
        <end position="135"/>
    </location>
</feature>
<name>A0AAX4JQU5_9TREE</name>
<feature type="compositionally biased region" description="Basic and acidic residues" evidence="3">
    <location>
        <begin position="288"/>
        <end position="301"/>
    </location>
</feature>
<feature type="compositionally biased region" description="Low complexity" evidence="3">
    <location>
        <begin position="160"/>
        <end position="183"/>
    </location>
</feature>
<evidence type="ECO:0000313" key="5">
    <source>
        <dbReference type="EMBL" id="WWC87243.1"/>
    </source>
</evidence>
<feature type="compositionally biased region" description="Basic and acidic residues" evidence="3">
    <location>
        <begin position="229"/>
        <end position="246"/>
    </location>
</feature>
<feature type="compositionally biased region" description="Low complexity" evidence="3">
    <location>
        <begin position="81"/>
        <end position="94"/>
    </location>
</feature>
<feature type="compositionally biased region" description="Polar residues" evidence="3">
    <location>
        <begin position="56"/>
        <end position="80"/>
    </location>
</feature>
<feature type="region of interest" description="Disordered" evidence="3">
    <location>
        <begin position="288"/>
        <end position="339"/>
    </location>
</feature>
<dbReference type="Proteomes" id="UP001355207">
    <property type="component" value="Chromosome 2"/>
</dbReference>
<organism evidence="5 6">
    <name type="scientific">Kwoniella dendrophila CBS 6074</name>
    <dbReference type="NCBI Taxonomy" id="1295534"/>
    <lineage>
        <taxon>Eukaryota</taxon>
        <taxon>Fungi</taxon>
        <taxon>Dikarya</taxon>
        <taxon>Basidiomycota</taxon>
        <taxon>Agaricomycotina</taxon>
        <taxon>Tremellomycetes</taxon>
        <taxon>Tremellales</taxon>
        <taxon>Cryptococcaceae</taxon>
        <taxon>Kwoniella</taxon>
    </lineage>
</organism>
<evidence type="ECO:0000256" key="3">
    <source>
        <dbReference type="SAM" id="MobiDB-lite"/>
    </source>
</evidence>
<dbReference type="AlphaFoldDB" id="A0AAX4JQU5"/>
<dbReference type="Pfam" id="PF00018">
    <property type="entry name" value="SH3_1"/>
    <property type="match status" value="1"/>
</dbReference>
<feature type="compositionally biased region" description="Polar residues" evidence="3">
    <location>
        <begin position="1"/>
        <end position="14"/>
    </location>
</feature>
<evidence type="ECO:0000313" key="6">
    <source>
        <dbReference type="Proteomes" id="UP001355207"/>
    </source>
</evidence>
<dbReference type="EMBL" id="CP144099">
    <property type="protein sequence ID" value="WWC87243.1"/>
    <property type="molecule type" value="Genomic_DNA"/>
</dbReference>
<evidence type="ECO:0000256" key="1">
    <source>
        <dbReference type="ARBA" id="ARBA00022443"/>
    </source>
</evidence>
<dbReference type="InterPro" id="IPR036028">
    <property type="entry name" value="SH3-like_dom_sf"/>
</dbReference>
<keyword evidence="1 2" id="KW-0728">SH3 domain</keyword>
<evidence type="ECO:0000256" key="2">
    <source>
        <dbReference type="PROSITE-ProRule" id="PRU00192"/>
    </source>
</evidence>
<dbReference type="GeneID" id="91092803"/>
<gene>
    <name evidence="5" type="ORF">L201_002131</name>
</gene>
<feature type="compositionally biased region" description="Acidic residues" evidence="3">
    <location>
        <begin position="302"/>
        <end position="328"/>
    </location>
</feature>
<feature type="region of interest" description="Disordered" evidence="3">
    <location>
        <begin position="227"/>
        <end position="272"/>
    </location>
</feature>
<feature type="compositionally biased region" description="Polar residues" evidence="3">
    <location>
        <begin position="196"/>
        <end position="206"/>
    </location>
</feature>
<evidence type="ECO:0000259" key="4">
    <source>
        <dbReference type="PROSITE" id="PS50002"/>
    </source>
</evidence>
<dbReference type="Gene3D" id="2.30.30.40">
    <property type="entry name" value="SH3 Domains"/>
    <property type="match status" value="1"/>
</dbReference>
<sequence length="445" mass="48117">MESTEPTKQSSNQDDAIVPADPSSSSCSTPSDPSSSKSPQSHSPHVHSPVPTSLSQSNIIDLSSPQASPSKRQSATPSLISSRPAPASPASSRPHSTQFDPSSSSGFLRDRSASTSSRGGRRISSSSQASSTRGVPRSRSRASSKAVRPKSMLGTNITLPDSSSNTSTPISISTPSSQQEQQINSGQISIPEYSEPSDSQVVIPSDTQTESFQVILPEVVIRDFAYQPPDERYYGRGNIPDDRDSSGSHAFRWPWKGDEGSSGEGSSSGNAGGWGGFGFLGGWRNKTTSDAREEMRHRPTFEDDDDDDELSDDEGDFTGGGGEEEEEGGYYSSPTDSRSESRFEIITGYNENGEYSYKYNILENLSEEEEPKGYYRAAYPFEAISSSEMNLQEGDLVNLSGRGNGDPGWVIARRINIKKGKITSIDEKVGLVPESYLERVEIIQD</sequence>
<dbReference type="RefSeq" id="XP_066074006.1">
    <property type="nucleotide sequence ID" value="XM_066217909.1"/>
</dbReference>
<feature type="compositionally biased region" description="Low complexity" evidence="3">
    <location>
        <begin position="22"/>
        <end position="55"/>
    </location>
</feature>